<dbReference type="RefSeq" id="XP_005091948.2">
    <property type="nucleotide sequence ID" value="XM_005091891.3"/>
</dbReference>
<evidence type="ECO:0000313" key="1">
    <source>
        <dbReference type="Proteomes" id="UP000694888"/>
    </source>
</evidence>
<sequence length="100" mass="11486">MGFRCPFPPNEDGSYPDACYDVMDQKCNCLLDDMVLTMFQCGNDLFGRLVQIQLDLEVERNDKRIELGEEADPEPYQAILQCKEQGDRLREGVLIPIIQD</sequence>
<dbReference type="Proteomes" id="UP000694888">
    <property type="component" value="Unplaced"/>
</dbReference>
<reference evidence="2" key="1">
    <citation type="submission" date="2025-08" db="UniProtKB">
        <authorList>
            <consortium name="RefSeq"/>
        </authorList>
    </citation>
    <scope>IDENTIFICATION</scope>
</reference>
<accession>A0ABM0JEL1</accession>
<keyword evidence="1" id="KW-1185">Reference proteome</keyword>
<dbReference type="GeneID" id="101861642"/>
<proteinExistence type="predicted"/>
<organism evidence="1 2">
    <name type="scientific">Aplysia californica</name>
    <name type="common">California sea hare</name>
    <dbReference type="NCBI Taxonomy" id="6500"/>
    <lineage>
        <taxon>Eukaryota</taxon>
        <taxon>Metazoa</taxon>
        <taxon>Spiralia</taxon>
        <taxon>Lophotrochozoa</taxon>
        <taxon>Mollusca</taxon>
        <taxon>Gastropoda</taxon>
        <taxon>Heterobranchia</taxon>
        <taxon>Euthyneura</taxon>
        <taxon>Tectipleura</taxon>
        <taxon>Aplysiida</taxon>
        <taxon>Aplysioidea</taxon>
        <taxon>Aplysiidae</taxon>
        <taxon>Aplysia</taxon>
    </lineage>
</organism>
<name>A0ABM0JEL1_APLCA</name>
<gene>
    <name evidence="2" type="primary">LOC101861642</name>
</gene>
<protein>
    <submittedName>
        <fullName evidence="2">Uncharacterized protein LOC101861642</fullName>
    </submittedName>
</protein>
<evidence type="ECO:0000313" key="2">
    <source>
        <dbReference type="RefSeq" id="XP_005091948.2"/>
    </source>
</evidence>